<keyword evidence="2 7" id="KW-0813">Transport</keyword>
<dbReference type="InterPro" id="IPR025966">
    <property type="entry name" value="OppC_N"/>
</dbReference>
<dbReference type="InterPro" id="IPR000515">
    <property type="entry name" value="MetI-like"/>
</dbReference>
<evidence type="ECO:0000256" key="2">
    <source>
        <dbReference type="ARBA" id="ARBA00022448"/>
    </source>
</evidence>
<dbReference type="eggNOG" id="COG1173">
    <property type="taxonomic scope" value="Bacteria"/>
</dbReference>
<evidence type="ECO:0000256" key="4">
    <source>
        <dbReference type="ARBA" id="ARBA00022692"/>
    </source>
</evidence>
<feature type="transmembrane region" description="Helical" evidence="7">
    <location>
        <begin position="163"/>
        <end position="183"/>
    </location>
</feature>
<dbReference type="InterPro" id="IPR050366">
    <property type="entry name" value="BP-dependent_transpt_permease"/>
</dbReference>
<sequence>MRVPNKQIIFGLIIIIVNIFAAIFAPLIATHSIDEMDFSYIFAKPGEGGHVLGTDDYGRDIFSRIIYGSRISLMVGVIAVGIGSLIGTLLGVVSGFFGGFLDALIMRFTDALLSFPYVLLAIAMMAVLGPGLFNAMLAIGIVMVPSFSRVVRSSVINVKNEEFILAARSMGASNLWIIFHHVLPNIVPTLIIYSSLNFAGAVISEATLSFLGLGIQPPTPSWGSMLSEAKNYLQTAPHMAIFPGLAILITCLGFNLLGDGLRDTLDPRLKT</sequence>
<evidence type="ECO:0000256" key="5">
    <source>
        <dbReference type="ARBA" id="ARBA00022989"/>
    </source>
</evidence>
<feature type="transmembrane region" description="Helical" evidence="7">
    <location>
        <begin position="117"/>
        <end position="143"/>
    </location>
</feature>
<comment type="subcellular location">
    <subcellularLocation>
        <location evidence="1 7">Cell membrane</location>
        <topology evidence="1 7">Multi-pass membrane protein</topology>
    </subcellularLocation>
</comment>
<keyword evidence="10" id="KW-1185">Reference proteome</keyword>
<dbReference type="KEGG" id="tle:Tlet_0073"/>
<dbReference type="HOGENOM" id="CLU_028518_1_1_0"/>
<dbReference type="PROSITE" id="PS50928">
    <property type="entry name" value="ABC_TM1"/>
    <property type="match status" value="1"/>
</dbReference>
<feature type="transmembrane region" description="Helical" evidence="7">
    <location>
        <begin position="73"/>
        <end position="105"/>
    </location>
</feature>
<dbReference type="Pfam" id="PF00528">
    <property type="entry name" value="BPD_transp_1"/>
    <property type="match status" value="1"/>
</dbReference>
<dbReference type="InterPro" id="IPR035906">
    <property type="entry name" value="MetI-like_sf"/>
</dbReference>
<evidence type="ECO:0000313" key="10">
    <source>
        <dbReference type="Proteomes" id="UP000002016"/>
    </source>
</evidence>
<name>A8F3B1_PSELT</name>
<feature type="transmembrane region" description="Helical" evidence="7">
    <location>
        <begin position="7"/>
        <end position="29"/>
    </location>
</feature>
<dbReference type="RefSeq" id="WP_012002126.1">
    <property type="nucleotide sequence ID" value="NC_009828.1"/>
</dbReference>
<keyword evidence="6 7" id="KW-0472">Membrane</keyword>
<evidence type="ECO:0000256" key="7">
    <source>
        <dbReference type="RuleBase" id="RU363032"/>
    </source>
</evidence>
<evidence type="ECO:0000256" key="6">
    <source>
        <dbReference type="ARBA" id="ARBA00023136"/>
    </source>
</evidence>
<dbReference type="Pfam" id="PF12911">
    <property type="entry name" value="OppC_N"/>
    <property type="match status" value="1"/>
</dbReference>
<dbReference type="Gene3D" id="1.10.3720.10">
    <property type="entry name" value="MetI-like"/>
    <property type="match status" value="1"/>
</dbReference>
<protein>
    <submittedName>
        <fullName evidence="9">Binding-protein-dependent transport systems inner membrane component</fullName>
    </submittedName>
</protein>
<proteinExistence type="inferred from homology"/>
<dbReference type="CDD" id="cd06261">
    <property type="entry name" value="TM_PBP2"/>
    <property type="match status" value="1"/>
</dbReference>
<dbReference type="STRING" id="416591.Tlet_0073"/>
<dbReference type="EMBL" id="CP000812">
    <property type="protein sequence ID" value="ABV32645.1"/>
    <property type="molecule type" value="Genomic_DNA"/>
</dbReference>
<dbReference type="PANTHER" id="PTHR43386">
    <property type="entry name" value="OLIGOPEPTIDE TRANSPORT SYSTEM PERMEASE PROTEIN APPC"/>
    <property type="match status" value="1"/>
</dbReference>
<dbReference type="OrthoDB" id="9797472at2"/>
<dbReference type="AlphaFoldDB" id="A8F3B1"/>
<keyword evidence="5 7" id="KW-1133">Transmembrane helix</keyword>
<reference evidence="9 10" key="1">
    <citation type="submission" date="2007-08" db="EMBL/GenBank/DDBJ databases">
        <title>Complete sequence of Thermotoga lettingae TMO.</title>
        <authorList>
            <consortium name="US DOE Joint Genome Institute"/>
            <person name="Copeland A."/>
            <person name="Lucas S."/>
            <person name="Lapidus A."/>
            <person name="Barry K."/>
            <person name="Glavina del Rio T."/>
            <person name="Dalin E."/>
            <person name="Tice H."/>
            <person name="Pitluck S."/>
            <person name="Foster B."/>
            <person name="Bruce D."/>
            <person name="Schmutz J."/>
            <person name="Larimer F."/>
            <person name="Land M."/>
            <person name="Hauser L."/>
            <person name="Kyrpides N."/>
            <person name="Mikhailova N."/>
            <person name="Nelson K."/>
            <person name="Gogarten J.P."/>
            <person name="Noll K."/>
            <person name="Richardson P."/>
        </authorList>
    </citation>
    <scope>NUCLEOTIDE SEQUENCE [LARGE SCALE GENOMIC DNA]</scope>
    <source>
        <strain evidence="10">ATCC BAA-301 / DSM 14385 / NBRC 107922 / TMO</strain>
    </source>
</reference>
<dbReference type="GO" id="GO:0005886">
    <property type="term" value="C:plasma membrane"/>
    <property type="evidence" value="ECO:0007669"/>
    <property type="project" value="UniProtKB-SubCell"/>
</dbReference>
<evidence type="ECO:0000256" key="3">
    <source>
        <dbReference type="ARBA" id="ARBA00022475"/>
    </source>
</evidence>
<dbReference type="SUPFAM" id="SSF161098">
    <property type="entry name" value="MetI-like"/>
    <property type="match status" value="1"/>
</dbReference>
<comment type="similarity">
    <text evidence="7">Belongs to the binding-protein-dependent transport system permease family.</text>
</comment>
<keyword evidence="4 7" id="KW-0812">Transmembrane</keyword>
<organism evidence="9 10">
    <name type="scientific">Pseudothermotoga lettingae (strain ATCC BAA-301 / DSM 14385 / NBRC 107922 / TMO)</name>
    <name type="common">Thermotoga lettingae</name>
    <dbReference type="NCBI Taxonomy" id="416591"/>
    <lineage>
        <taxon>Bacteria</taxon>
        <taxon>Thermotogati</taxon>
        <taxon>Thermotogota</taxon>
        <taxon>Thermotogae</taxon>
        <taxon>Thermotogales</taxon>
        <taxon>Thermotogaceae</taxon>
        <taxon>Pseudothermotoga</taxon>
    </lineage>
</organism>
<gene>
    <name evidence="9" type="ordered locus">Tlet_0073</name>
</gene>
<dbReference type="GO" id="GO:0055085">
    <property type="term" value="P:transmembrane transport"/>
    <property type="evidence" value="ECO:0007669"/>
    <property type="project" value="InterPro"/>
</dbReference>
<dbReference type="Proteomes" id="UP000002016">
    <property type="component" value="Chromosome"/>
</dbReference>
<accession>A8F3B1</accession>
<dbReference type="PANTHER" id="PTHR43386:SF1">
    <property type="entry name" value="D,D-DIPEPTIDE TRANSPORT SYSTEM PERMEASE PROTEIN DDPC-RELATED"/>
    <property type="match status" value="1"/>
</dbReference>
<feature type="domain" description="ABC transmembrane type-1" evidence="8">
    <location>
        <begin position="69"/>
        <end position="258"/>
    </location>
</feature>
<evidence type="ECO:0000313" key="9">
    <source>
        <dbReference type="EMBL" id="ABV32645.1"/>
    </source>
</evidence>
<evidence type="ECO:0000256" key="1">
    <source>
        <dbReference type="ARBA" id="ARBA00004651"/>
    </source>
</evidence>
<keyword evidence="3" id="KW-1003">Cell membrane</keyword>
<reference evidence="9 10" key="2">
    <citation type="journal article" date="2009" name="Proc. Natl. Acad. Sci. U.S.A.">
        <title>On the chimeric nature, thermophilic origin, and phylogenetic placement of the Thermotogales.</title>
        <authorList>
            <person name="Zhaxybayeva O."/>
            <person name="Swithers K.S."/>
            <person name="Lapierre P."/>
            <person name="Fournier G.P."/>
            <person name="Bickhart D.M."/>
            <person name="DeBoy R.T."/>
            <person name="Nelson K.E."/>
            <person name="Nesbo C.L."/>
            <person name="Doolittle W.F."/>
            <person name="Gogarten J.P."/>
            <person name="Noll K.M."/>
        </authorList>
    </citation>
    <scope>NUCLEOTIDE SEQUENCE [LARGE SCALE GENOMIC DNA]</scope>
    <source>
        <strain evidence="10">ATCC BAA-301 / DSM 14385 / NBRC 107922 / TMO</strain>
    </source>
</reference>
<feature type="transmembrane region" description="Helical" evidence="7">
    <location>
        <begin position="235"/>
        <end position="258"/>
    </location>
</feature>
<evidence type="ECO:0000259" key="8">
    <source>
        <dbReference type="PROSITE" id="PS50928"/>
    </source>
</evidence>